<protein>
    <submittedName>
        <fullName evidence="2">ABC transporter permease</fullName>
    </submittedName>
</protein>
<reference evidence="2" key="1">
    <citation type="submission" date="2020-12" db="EMBL/GenBank/DDBJ databases">
        <title>Paenibacillus polymyxa LMG 27872: a double-edged sword.</title>
        <authorList>
            <person name="Langendries S."/>
            <person name="Garcia Mendez S."/>
            <person name="Beirinckx S."/>
            <person name="Viaene T."/>
            <person name="Baeyen S."/>
            <person name="Goeminne G."/>
            <person name="Willems A."/>
            <person name="Debode J."/>
            <person name="Goormachtig S."/>
        </authorList>
    </citation>
    <scope>NUCLEOTIDE SEQUENCE</scope>
    <source>
        <strain evidence="2">LMG 27872</strain>
    </source>
</reference>
<keyword evidence="1" id="KW-1133">Transmembrane helix</keyword>
<dbReference type="AlphaFoldDB" id="A0A8I1J0A0"/>
<name>A0A8I1J0A0_PAEPO</name>
<dbReference type="Proteomes" id="UP000650605">
    <property type="component" value="Unassembled WGS sequence"/>
</dbReference>
<feature type="transmembrane region" description="Helical" evidence="1">
    <location>
        <begin position="141"/>
        <end position="166"/>
    </location>
</feature>
<organism evidence="2 3">
    <name type="scientific">Paenibacillus polymyxa</name>
    <name type="common">Bacillus polymyxa</name>
    <dbReference type="NCBI Taxonomy" id="1406"/>
    <lineage>
        <taxon>Bacteria</taxon>
        <taxon>Bacillati</taxon>
        <taxon>Bacillota</taxon>
        <taxon>Bacilli</taxon>
        <taxon>Bacillales</taxon>
        <taxon>Paenibacillaceae</taxon>
        <taxon>Paenibacillus</taxon>
    </lineage>
</organism>
<feature type="transmembrane region" description="Helical" evidence="1">
    <location>
        <begin position="173"/>
        <end position="194"/>
    </location>
</feature>
<accession>A0A8I1J0A0</accession>
<evidence type="ECO:0000313" key="3">
    <source>
        <dbReference type="Proteomes" id="UP000650605"/>
    </source>
</evidence>
<dbReference type="RefSeq" id="WP_029518679.1">
    <property type="nucleotide sequence ID" value="NZ_ALJV01000223.1"/>
</dbReference>
<feature type="transmembrane region" description="Helical" evidence="1">
    <location>
        <begin position="200"/>
        <end position="220"/>
    </location>
</feature>
<dbReference type="PANTHER" id="PTHR37305">
    <property type="entry name" value="INTEGRAL MEMBRANE PROTEIN-RELATED"/>
    <property type="match status" value="1"/>
</dbReference>
<evidence type="ECO:0000313" key="2">
    <source>
        <dbReference type="EMBL" id="MBM0633555.1"/>
    </source>
</evidence>
<feature type="transmembrane region" description="Helical" evidence="1">
    <location>
        <begin position="17"/>
        <end position="38"/>
    </location>
</feature>
<gene>
    <name evidence="2" type="ORF">JDW19_10465</name>
</gene>
<dbReference type="PANTHER" id="PTHR37305:SF1">
    <property type="entry name" value="MEMBRANE PROTEIN"/>
    <property type="match status" value="1"/>
</dbReference>
<feature type="transmembrane region" description="Helical" evidence="1">
    <location>
        <begin position="58"/>
        <end position="76"/>
    </location>
</feature>
<feature type="transmembrane region" description="Helical" evidence="1">
    <location>
        <begin position="232"/>
        <end position="254"/>
    </location>
</feature>
<keyword evidence="1" id="KW-0812">Transmembrane</keyword>
<dbReference type="EMBL" id="JAEHFQ010000004">
    <property type="protein sequence ID" value="MBM0633555.1"/>
    <property type="molecule type" value="Genomic_DNA"/>
</dbReference>
<sequence length="264" mass="30543">MKTLIYSEFERLYSRKWFWLLILCTPVLAYSTASYFLYLKTSVEVLSKVFVIIGLQENLFLICNIAVAALVATLYTEQFRGGQLRLIFMRRFTRGQIFWSKLLVLQVSVLLLLLILGLSLWGVGVWRFPYSEGETRQYGELIMYVFQYYAKAFVSLMAIGCLYSYIAMCSKSVTHAIGICTTYNLFSLLFDGLYLKLASLFSHIPYIHDLIVFLFIPYMQYRGLKTSLSGNLSANGAIATVVILYLILFTWGAYRRFTKDDYLY</sequence>
<proteinExistence type="predicted"/>
<comment type="caution">
    <text evidence="2">The sequence shown here is derived from an EMBL/GenBank/DDBJ whole genome shotgun (WGS) entry which is preliminary data.</text>
</comment>
<keyword evidence="1" id="KW-0472">Membrane</keyword>
<feature type="transmembrane region" description="Helical" evidence="1">
    <location>
        <begin position="97"/>
        <end position="121"/>
    </location>
</feature>
<evidence type="ECO:0000256" key="1">
    <source>
        <dbReference type="SAM" id="Phobius"/>
    </source>
</evidence>
<dbReference type="Pfam" id="PF12730">
    <property type="entry name" value="ABC2_membrane_4"/>
    <property type="match status" value="1"/>
</dbReference>